<gene>
    <name evidence="1" type="ORF">EZS28_004491</name>
</gene>
<dbReference type="AlphaFoldDB" id="A0A5J4WZL8"/>
<accession>A0A5J4WZL8</accession>
<name>A0A5J4WZL8_9EUKA</name>
<comment type="caution">
    <text evidence="1">The sequence shown here is derived from an EMBL/GenBank/DDBJ whole genome shotgun (WGS) entry which is preliminary data.</text>
</comment>
<organism evidence="1 2">
    <name type="scientific">Streblomastix strix</name>
    <dbReference type="NCBI Taxonomy" id="222440"/>
    <lineage>
        <taxon>Eukaryota</taxon>
        <taxon>Metamonada</taxon>
        <taxon>Preaxostyla</taxon>
        <taxon>Oxymonadida</taxon>
        <taxon>Streblomastigidae</taxon>
        <taxon>Streblomastix</taxon>
    </lineage>
</organism>
<protein>
    <submittedName>
        <fullName evidence="1">Uncharacterized protein</fullName>
    </submittedName>
</protein>
<evidence type="ECO:0000313" key="2">
    <source>
        <dbReference type="Proteomes" id="UP000324800"/>
    </source>
</evidence>
<dbReference type="Proteomes" id="UP000324800">
    <property type="component" value="Unassembled WGS sequence"/>
</dbReference>
<sequence>MVNTQIIYFIRSNCKETRLSGINLDRIKAIIPSIRKMEFNLGKEIPLQHHFHGISESLIRNLISRFGPVWVYNSDQTRFQIYYGWNTNSGSTEYLIMYRDYTNILHIESESASQWPWIPYAKFFGKPPVDCTDPQFGCFCTNLSLSDDDCICPITQSVLNDINKTKCDCIQNDSRPSCKICPGNQDDVPDCICPSARVGLINIPISKCGCIADDLRTECFTEQQSHDDYIYVDDIDDPDIEGSELIHTELLQIIFYVALPLLALL</sequence>
<evidence type="ECO:0000313" key="1">
    <source>
        <dbReference type="EMBL" id="KAA6399982.1"/>
    </source>
</evidence>
<proteinExistence type="predicted"/>
<reference evidence="1 2" key="1">
    <citation type="submission" date="2019-03" db="EMBL/GenBank/DDBJ databases">
        <title>Single cell metagenomics reveals metabolic interactions within the superorganism composed of flagellate Streblomastix strix and complex community of Bacteroidetes bacteria on its surface.</title>
        <authorList>
            <person name="Treitli S.C."/>
            <person name="Kolisko M."/>
            <person name="Husnik F."/>
            <person name="Keeling P."/>
            <person name="Hampl V."/>
        </authorList>
    </citation>
    <scope>NUCLEOTIDE SEQUENCE [LARGE SCALE GENOMIC DNA]</scope>
    <source>
        <strain evidence="1">ST1C</strain>
    </source>
</reference>
<dbReference type="EMBL" id="SNRW01000642">
    <property type="protein sequence ID" value="KAA6399982.1"/>
    <property type="molecule type" value="Genomic_DNA"/>
</dbReference>